<accession>A0A4Y1R108</accession>
<comment type="pathway">
    <text evidence="4">Amino-acid degradation; L-valine degradation.</text>
</comment>
<dbReference type="InterPro" id="IPR045004">
    <property type="entry name" value="ECH_dom"/>
</dbReference>
<dbReference type="NCBIfam" id="NF004127">
    <property type="entry name" value="PRK05617.1"/>
    <property type="match status" value="1"/>
</dbReference>
<evidence type="ECO:0000259" key="5">
    <source>
        <dbReference type="Pfam" id="PF16113"/>
    </source>
</evidence>
<dbReference type="EMBL" id="AP019298">
    <property type="protein sequence ID" value="BBG97778.1"/>
    <property type="molecule type" value="Genomic_DNA"/>
</dbReference>
<dbReference type="InterPro" id="IPR029045">
    <property type="entry name" value="ClpP/crotonase-like_dom_sf"/>
</dbReference>
<evidence type="ECO:0000313" key="6">
    <source>
        <dbReference type="EMBL" id="BBG97778.1"/>
    </source>
</evidence>
<evidence type="ECO:0000256" key="1">
    <source>
        <dbReference type="ARBA" id="ARBA00001709"/>
    </source>
</evidence>
<dbReference type="GO" id="GO:0003860">
    <property type="term" value="F:3-hydroxyisobutyryl-CoA hydrolase activity"/>
    <property type="evidence" value="ECO:0007669"/>
    <property type="project" value="UniProtKB-UniRule"/>
</dbReference>
<evidence type="ECO:0000256" key="4">
    <source>
        <dbReference type="RuleBase" id="RU369070"/>
    </source>
</evidence>
<dbReference type="PANTHER" id="PTHR43176">
    <property type="entry name" value="3-HYDROXYISOBUTYRYL-COA HYDROLASE-RELATED"/>
    <property type="match status" value="1"/>
</dbReference>
<dbReference type="GO" id="GO:0006574">
    <property type="term" value="P:L-valine catabolic process"/>
    <property type="evidence" value="ECO:0007669"/>
    <property type="project" value="UniProtKB-UniRule"/>
</dbReference>
<dbReference type="InterPro" id="IPR032259">
    <property type="entry name" value="HIBYL-CoA-H"/>
</dbReference>
<comment type="catalytic activity">
    <reaction evidence="1 4">
        <text>3-hydroxy-2-methylpropanoyl-CoA + H2O = 3-hydroxy-2-methylpropanoate + CoA + H(+)</text>
        <dbReference type="Rhea" id="RHEA:20888"/>
        <dbReference type="ChEBI" id="CHEBI:11805"/>
        <dbReference type="ChEBI" id="CHEBI:15377"/>
        <dbReference type="ChEBI" id="CHEBI:15378"/>
        <dbReference type="ChEBI" id="CHEBI:57287"/>
        <dbReference type="ChEBI" id="CHEBI:57340"/>
        <dbReference type="EC" id="3.1.2.4"/>
    </reaction>
</comment>
<reference evidence="6" key="1">
    <citation type="journal article" date="2019" name="Science">
        <title>Mutation of a bHLH transcription factor allowed almond domestication.</title>
        <authorList>
            <person name="Sanchez-Perez R."/>
            <person name="Pavan S."/>
            <person name="Mazzeo R."/>
            <person name="Moldovan C."/>
            <person name="Aiese Cigliano R."/>
            <person name="Del Cueto J."/>
            <person name="Ricciardi F."/>
            <person name="Lotti C."/>
            <person name="Ricciardi L."/>
            <person name="Dicenta F."/>
            <person name="Lopez-Marques R.L."/>
            <person name="Lindberg Moller B."/>
        </authorList>
    </citation>
    <scope>NUCLEOTIDE SEQUENCE</scope>
</reference>
<dbReference type="PANTHER" id="PTHR43176:SF3">
    <property type="entry name" value="3-HYDROXYISOBUTYRYL-COA HYDROLASE, MITOCHONDRIAL"/>
    <property type="match status" value="1"/>
</dbReference>
<dbReference type="CDD" id="cd06558">
    <property type="entry name" value="crotonase-like"/>
    <property type="match status" value="1"/>
</dbReference>
<keyword evidence="3 4" id="KW-0378">Hydrolase</keyword>
<dbReference type="Gene3D" id="3.90.226.10">
    <property type="entry name" value="2-enoyl-CoA Hydratase, Chain A, domain 1"/>
    <property type="match status" value="1"/>
</dbReference>
<dbReference type="SUPFAM" id="SSF52096">
    <property type="entry name" value="ClpP/crotonase"/>
    <property type="match status" value="1"/>
</dbReference>
<evidence type="ECO:0000256" key="2">
    <source>
        <dbReference type="ARBA" id="ARBA00011915"/>
    </source>
</evidence>
<sequence>MASFQLDDQVLVQETMFVRTLTLNRPRQLNTLSLEMISQLSELFVAYEDDANAKLIILKGRGRAFCAGGNLAAVHRHFLEGNLKYGEKVSQKIINLTYLIATYSKPQASVSILNGITMGAGVGISVHGKFRVATENSIFATPENGLGFFPNVGASYFLSRLPGFFGEYLGLTGARLDGAEMLACGLATHFVPSAKLPLLEKALISRAASVTSSSFDLAFISAIIDEHSLRQPALNEKSALHKMDVIDKCFSRPTVEEILSALEREAVEAHMADDDHRHEWLALTILLLKKASPMSLKICLRSIREGRVQAIDECLVREYRITSHILRGQISKDFREGCRAIVWDKDKKPKWKPSSLELITDHMVDHYFSKLDGDEELKLPQRSNLVAFANAKL</sequence>
<dbReference type="EC" id="3.1.2.4" evidence="2 4"/>
<feature type="domain" description="Enoyl-CoA hydratase/isomerase" evidence="5">
    <location>
        <begin position="18"/>
        <end position="368"/>
    </location>
</feature>
<organism evidence="6">
    <name type="scientific">Prunus dulcis</name>
    <name type="common">Almond</name>
    <name type="synonym">Amygdalus dulcis</name>
    <dbReference type="NCBI Taxonomy" id="3755"/>
    <lineage>
        <taxon>Eukaryota</taxon>
        <taxon>Viridiplantae</taxon>
        <taxon>Streptophyta</taxon>
        <taxon>Embryophyta</taxon>
        <taxon>Tracheophyta</taxon>
        <taxon>Spermatophyta</taxon>
        <taxon>Magnoliopsida</taxon>
        <taxon>eudicotyledons</taxon>
        <taxon>Gunneridae</taxon>
        <taxon>Pentapetalae</taxon>
        <taxon>rosids</taxon>
        <taxon>fabids</taxon>
        <taxon>Rosales</taxon>
        <taxon>Rosaceae</taxon>
        <taxon>Amygdaloideae</taxon>
        <taxon>Amygdaleae</taxon>
        <taxon>Prunus</taxon>
    </lineage>
</organism>
<evidence type="ECO:0000256" key="3">
    <source>
        <dbReference type="ARBA" id="ARBA00022801"/>
    </source>
</evidence>
<proteinExistence type="inferred from homology"/>
<name>A0A4Y1R108_PRUDU</name>
<dbReference type="Pfam" id="PF16113">
    <property type="entry name" value="ECH_2"/>
    <property type="match status" value="1"/>
</dbReference>
<comment type="function">
    <text evidence="4">Hydrolyzes 3-hydroxyisobutyryl-CoA (HIBYL-CoA), a saline catabolite. Has high activity toward isobutyryl-CoA. Could be an isobutyryl-CoA dehydrogenase that functions in valine catabolism.</text>
</comment>
<comment type="similarity">
    <text evidence="4">Belongs to the enoyl-CoA hydratase/isomerase family.</text>
</comment>
<dbReference type="FunFam" id="3.90.226.10:FF:000027">
    <property type="entry name" value="Probable 3-hydroxyisobutyryl-CoA hydrolase 2"/>
    <property type="match status" value="1"/>
</dbReference>
<gene>
    <name evidence="6" type="ORF">Prudu_007004</name>
</gene>
<protein>
    <recommendedName>
        <fullName evidence="2 4">3-hydroxyisobutyryl-CoA hydrolase</fullName>
        <shortName evidence="4">HIB-CoA hydrolase</shortName>
        <shortName evidence="4">HIBYL-CoA-H</shortName>
        <ecNumber evidence="2 4">3.1.2.4</ecNumber>
    </recommendedName>
    <alternativeName>
        <fullName evidence="4">3-hydroxyisobutyryl-coenzyme A hydrolase</fullName>
    </alternativeName>
</protein>
<dbReference type="AlphaFoldDB" id="A0A4Y1R108"/>